<organism evidence="1 2">
    <name type="scientific">Araneus ventricosus</name>
    <name type="common">Orbweaver spider</name>
    <name type="synonym">Epeira ventricosa</name>
    <dbReference type="NCBI Taxonomy" id="182803"/>
    <lineage>
        <taxon>Eukaryota</taxon>
        <taxon>Metazoa</taxon>
        <taxon>Ecdysozoa</taxon>
        <taxon>Arthropoda</taxon>
        <taxon>Chelicerata</taxon>
        <taxon>Arachnida</taxon>
        <taxon>Araneae</taxon>
        <taxon>Araneomorphae</taxon>
        <taxon>Entelegynae</taxon>
        <taxon>Araneoidea</taxon>
        <taxon>Araneidae</taxon>
        <taxon>Araneus</taxon>
    </lineage>
</organism>
<dbReference type="EMBL" id="BGPR01000242">
    <property type="protein sequence ID" value="GBM07414.1"/>
    <property type="molecule type" value="Genomic_DNA"/>
</dbReference>
<evidence type="ECO:0000313" key="2">
    <source>
        <dbReference type="Proteomes" id="UP000499080"/>
    </source>
</evidence>
<name>A0A4Y2CU81_ARAVE</name>
<proteinExistence type="predicted"/>
<dbReference type="OrthoDB" id="6435492at2759"/>
<dbReference type="AlphaFoldDB" id="A0A4Y2CU81"/>
<reference evidence="1 2" key="1">
    <citation type="journal article" date="2019" name="Sci. Rep.">
        <title>Orb-weaving spider Araneus ventricosus genome elucidates the spidroin gene catalogue.</title>
        <authorList>
            <person name="Kono N."/>
            <person name="Nakamura H."/>
            <person name="Ohtoshi R."/>
            <person name="Moran D.A.P."/>
            <person name="Shinohara A."/>
            <person name="Yoshida Y."/>
            <person name="Fujiwara M."/>
            <person name="Mori M."/>
            <person name="Tomita M."/>
            <person name="Arakawa K."/>
        </authorList>
    </citation>
    <scope>NUCLEOTIDE SEQUENCE [LARGE SCALE GENOMIC DNA]</scope>
</reference>
<sequence length="128" mass="14145">MEGLDTLGGKETKVKSRLREKIQNGSYRTSLDFLVVSKITDILSIVTYNLENATIPDNLADPQFEIPDENDILIGAQSSIADIIKNDQILSPNSGLMFRNTVFGYVASGVSIQVSQYNTVASYHKFKV</sequence>
<protein>
    <submittedName>
        <fullName evidence="1">Uncharacterized protein</fullName>
    </submittedName>
</protein>
<comment type="caution">
    <text evidence="1">The sequence shown here is derived from an EMBL/GenBank/DDBJ whole genome shotgun (WGS) entry which is preliminary data.</text>
</comment>
<dbReference type="Proteomes" id="UP000499080">
    <property type="component" value="Unassembled WGS sequence"/>
</dbReference>
<evidence type="ECO:0000313" key="1">
    <source>
        <dbReference type="EMBL" id="GBM07414.1"/>
    </source>
</evidence>
<keyword evidence="2" id="KW-1185">Reference proteome</keyword>
<gene>
    <name evidence="1" type="ORF">AVEN_26486_1</name>
</gene>
<accession>A0A4Y2CU81</accession>